<evidence type="ECO:0000313" key="3">
    <source>
        <dbReference type="Proteomes" id="UP000030663"/>
    </source>
</evidence>
<dbReference type="EMBL" id="JH658489">
    <property type="protein sequence ID" value="EXK78995.1"/>
    <property type="molecule type" value="Genomic_DNA"/>
</dbReference>
<dbReference type="HOGENOM" id="CLU_1165871_0_0_1"/>
<evidence type="ECO:0000313" key="2">
    <source>
        <dbReference type="EMBL" id="EXK78995.1"/>
    </source>
</evidence>
<accession>X0BA12</accession>
<organism evidence="2 3">
    <name type="scientific">Fusarium oxysporum f. sp. raphani 54005</name>
    <dbReference type="NCBI Taxonomy" id="1089458"/>
    <lineage>
        <taxon>Eukaryota</taxon>
        <taxon>Fungi</taxon>
        <taxon>Dikarya</taxon>
        <taxon>Ascomycota</taxon>
        <taxon>Pezizomycotina</taxon>
        <taxon>Sordariomycetes</taxon>
        <taxon>Hypocreomycetidae</taxon>
        <taxon>Hypocreales</taxon>
        <taxon>Nectriaceae</taxon>
        <taxon>Fusarium</taxon>
        <taxon>Fusarium oxysporum species complex</taxon>
    </lineage>
</organism>
<dbReference type="AlphaFoldDB" id="X0BA12"/>
<gene>
    <name evidence="2" type="ORF">FOQG_16372</name>
</gene>
<sequence>MESRALTKSPNFARQQLAYPAIAVGADDRESLSVTDHDMPTHGKPSQDESNIVLEFQSRVMSAFISDPAAWLRRERWHLKMDNSTTQPRGIKLDSNASHRTAPPDSVTESQVSSEDLTIENVDENLVSPATIKSRSEHYQLLDSSQEPERDAVYLALDHAGLSSTLLCQEFGFREDLPLEQLAYTDSQQRFCPNHPGQAQMEDCFKVVNTKWLHRTNGDKRSRT</sequence>
<reference evidence="2 3" key="1">
    <citation type="submission" date="2011-11" db="EMBL/GenBank/DDBJ databases">
        <title>The Genome Sequence of Fusarium oxysporum PHW815.</title>
        <authorList>
            <consortium name="The Broad Institute Genome Sequencing Platform"/>
            <person name="Ma L.-J."/>
            <person name="Gale L.R."/>
            <person name="Schwartz D.C."/>
            <person name="Zhou S."/>
            <person name="Corby-Kistler H."/>
            <person name="Young S.K."/>
            <person name="Zeng Q."/>
            <person name="Gargeya S."/>
            <person name="Fitzgerald M."/>
            <person name="Haas B."/>
            <person name="Abouelleil A."/>
            <person name="Alvarado L."/>
            <person name="Arachchi H.M."/>
            <person name="Berlin A."/>
            <person name="Brown A."/>
            <person name="Chapman S.B."/>
            <person name="Chen Z."/>
            <person name="Dunbar C."/>
            <person name="Freedman E."/>
            <person name="Gearin G."/>
            <person name="Goldberg J."/>
            <person name="Griggs A."/>
            <person name="Gujja S."/>
            <person name="Heiman D."/>
            <person name="Howarth C."/>
            <person name="Larson L."/>
            <person name="Lui A."/>
            <person name="MacDonald P.J.P."/>
            <person name="Montmayeur A."/>
            <person name="Murphy C."/>
            <person name="Neiman D."/>
            <person name="Pearson M."/>
            <person name="Priest M."/>
            <person name="Roberts A."/>
            <person name="Saif S."/>
            <person name="Shea T."/>
            <person name="Shenoy N."/>
            <person name="Sisk P."/>
            <person name="Stolte C."/>
            <person name="Sykes S."/>
            <person name="Wortman J."/>
            <person name="Nusbaum C."/>
            <person name="Birren B."/>
        </authorList>
    </citation>
    <scope>NUCLEOTIDE SEQUENCE [LARGE SCALE GENOMIC DNA]</scope>
    <source>
        <strain evidence="2 3">54005</strain>
    </source>
</reference>
<name>X0BA12_FUSOX</name>
<keyword evidence="3" id="KW-1185">Reference proteome</keyword>
<dbReference type="Proteomes" id="UP000030663">
    <property type="component" value="Unassembled WGS sequence"/>
</dbReference>
<dbReference type="OrthoDB" id="5103904at2759"/>
<protein>
    <submittedName>
        <fullName evidence="2">Uncharacterized protein</fullName>
    </submittedName>
</protein>
<feature type="region of interest" description="Disordered" evidence="1">
    <location>
        <begin position="83"/>
        <end position="115"/>
    </location>
</feature>
<evidence type="ECO:0000256" key="1">
    <source>
        <dbReference type="SAM" id="MobiDB-lite"/>
    </source>
</evidence>
<proteinExistence type="predicted"/>